<reference evidence="1 2" key="1">
    <citation type="submission" date="2019-02" db="EMBL/GenBank/DDBJ databases">
        <authorList>
            <person name="Goldberg S.R."/>
            <person name="Haltli B.A."/>
            <person name="Correa H."/>
            <person name="Russell K.G."/>
        </authorList>
    </citation>
    <scope>NUCLEOTIDE SEQUENCE [LARGE SCALE GENOMIC DNA]</scope>
    <source>
        <strain evidence="1 2">JCM 16186</strain>
    </source>
</reference>
<comment type="caution">
    <text evidence="1">The sequence shown here is derived from an EMBL/GenBank/DDBJ whole genome shotgun (WGS) entry which is preliminary data.</text>
</comment>
<dbReference type="InterPro" id="IPR045441">
    <property type="entry name" value="DUF6506"/>
</dbReference>
<organism evidence="1 2">
    <name type="scientific">Fulvivirga kasyanovii</name>
    <dbReference type="NCBI Taxonomy" id="396812"/>
    <lineage>
        <taxon>Bacteria</taxon>
        <taxon>Pseudomonadati</taxon>
        <taxon>Bacteroidota</taxon>
        <taxon>Cytophagia</taxon>
        <taxon>Cytophagales</taxon>
        <taxon>Fulvivirgaceae</taxon>
        <taxon>Fulvivirga</taxon>
    </lineage>
</organism>
<protein>
    <submittedName>
        <fullName evidence="1">Uncharacterized protein</fullName>
    </submittedName>
</protein>
<dbReference type="Pfam" id="PF20116">
    <property type="entry name" value="DUF6506"/>
    <property type="match status" value="1"/>
</dbReference>
<name>A0ABW9RPV0_9BACT</name>
<evidence type="ECO:0000313" key="2">
    <source>
        <dbReference type="Proteomes" id="UP000798808"/>
    </source>
</evidence>
<accession>A0ABW9RPV0</accession>
<gene>
    <name evidence="1" type="ORF">E1163_09275</name>
</gene>
<evidence type="ECO:0000313" key="1">
    <source>
        <dbReference type="EMBL" id="MTI25130.1"/>
    </source>
</evidence>
<dbReference type="Proteomes" id="UP000798808">
    <property type="component" value="Unassembled WGS sequence"/>
</dbReference>
<dbReference type="EMBL" id="SMLW01000487">
    <property type="protein sequence ID" value="MTI25130.1"/>
    <property type="molecule type" value="Genomic_DNA"/>
</dbReference>
<keyword evidence="2" id="KW-1185">Reference proteome</keyword>
<proteinExistence type="predicted"/>
<sequence length="87" mass="9564">MVKHKSYSSAGQRTFLGTDEFSTTIVGVSGLEEAVEVTNELMRQGIQLVELCGGFTESEKNHIKQIVKGRIPVGVVKLDDDDLKLLE</sequence>